<comment type="subcellular location">
    <subcellularLocation>
        <location evidence="1">Mitochondrion inner membrane</location>
    </subcellularLocation>
    <subcellularLocation>
        <location evidence="2">Mitochondrion matrix</location>
        <location evidence="2">Mitochondrion nucleoid</location>
    </subcellularLocation>
</comment>
<reference evidence="14" key="3">
    <citation type="submission" date="2025-09" db="UniProtKB">
        <authorList>
            <consortium name="Ensembl"/>
        </authorList>
    </citation>
    <scope>IDENTIFICATION</scope>
</reference>
<dbReference type="Pfam" id="PF12037">
    <property type="entry name" value="ATAD3_N"/>
    <property type="match status" value="1"/>
</dbReference>
<evidence type="ECO:0000256" key="7">
    <source>
        <dbReference type="ARBA" id="ARBA00023054"/>
    </source>
</evidence>
<dbReference type="GO" id="GO:0008270">
    <property type="term" value="F:zinc ion binding"/>
    <property type="evidence" value="ECO:0007669"/>
    <property type="project" value="TreeGrafter"/>
</dbReference>
<sequence length="598" mass="67595">MSWLFGINKGPRGEGAGPPLPLPPAQPGAEGGGDRGLGDRPAPKDKWSNFDPTGLERAAKAARELEQSRYAKDALNLAQMQEQTLQLEQQSKLKMQLEALSLLHTLEYEAAVEQLRSEQIRAQAEERRKTLSEETRQHQARAQYQDKLARQRYEDQLKQQQLLNEENLRKQEESVQKQEAMRRATVEREMELRQKNEILRVEAEARARAKAERENADIIREQIHLKAAEHRQTVLESIRTAGTLFGEGFHAFLTDQKKVTATVLGLTLLAGGVYSAKNGTAAAARFIEARLWKPSLVRETSRITVLEALQHPFQVSRRLLSRPQDALEGVVLSPSLEARVRDIAIATRNTKKNRSLYRNVLMYGPPGTGKTLFAKKLAVHSGMDYAIMTGGDVAPMGREGVTAMHELFDWADTSWRGLLLFVDEADAFLRKRATEKISEDLRATLNAFLYRTGQHSSKFMLVLASNQPEQFDWAINDRIDVMVHFDLPRQEERERLVRMYFDKYVLKPATEGKQRLKLAQFDYGRKCSEIARLTEGMSGREIAQLAVSWQATAYASEDGVLTEAMMDACVQDAVQQHQQKMCWLKSEGPGRGDEPSPS</sequence>
<dbReference type="GO" id="GO:0016887">
    <property type="term" value="F:ATP hydrolysis activity"/>
    <property type="evidence" value="ECO:0007669"/>
    <property type="project" value="InterPro"/>
</dbReference>
<feature type="coiled-coil region" evidence="11">
    <location>
        <begin position="80"/>
        <end position="221"/>
    </location>
</feature>
<accession>A0A2K6LIQ8</accession>
<reference evidence="14" key="2">
    <citation type="submission" date="2025-08" db="UniProtKB">
        <authorList>
            <consortium name="Ensembl"/>
        </authorList>
    </citation>
    <scope>IDENTIFICATION</scope>
</reference>
<feature type="region of interest" description="Disordered" evidence="12">
    <location>
        <begin position="1"/>
        <end position="55"/>
    </location>
</feature>
<evidence type="ECO:0000256" key="10">
    <source>
        <dbReference type="ARBA" id="ARBA00023271"/>
    </source>
</evidence>
<evidence type="ECO:0000313" key="14">
    <source>
        <dbReference type="Ensembl" id="ENSRBIP00000023415.1"/>
    </source>
</evidence>
<name>A0A2K6LIQ8_RHIBE</name>
<reference evidence="14 15" key="1">
    <citation type="submission" date="2016-06" db="EMBL/GenBank/DDBJ databases">
        <title>Genome of Rhinopithecus bieti.</title>
        <authorList>
            <person name="Wu"/>
            <person name="C.-I. and Zhang"/>
            <person name="Y."/>
        </authorList>
    </citation>
    <scope>NUCLEOTIDE SEQUENCE</scope>
</reference>
<evidence type="ECO:0000256" key="8">
    <source>
        <dbReference type="ARBA" id="ARBA00023128"/>
    </source>
</evidence>
<organism evidence="14 15">
    <name type="scientific">Rhinopithecus bieti</name>
    <name type="common">Black snub-nosed monkey</name>
    <name type="synonym">Pygathrix bieti</name>
    <dbReference type="NCBI Taxonomy" id="61621"/>
    <lineage>
        <taxon>Eukaryota</taxon>
        <taxon>Metazoa</taxon>
        <taxon>Chordata</taxon>
        <taxon>Craniata</taxon>
        <taxon>Vertebrata</taxon>
        <taxon>Euteleostomi</taxon>
        <taxon>Mammalia</taxon>
        <taxon>Eutheria</taxon>
        <taxon>Euarchontoglires</taxon>
        <taxon>Primates</taxon>
        <taxon>Haplorrhini</taxon>
        <taxon>Catarrhini</taxon>
        <taxon>Cercopithecidae</taxon>
        <taxon>Colobinae</taxon>
        <taxon>Rhinopithecus</taxon>
    </lineage>
</organism>
<evidence type="ECO:0000256" key="9">
    <source>
        <dbReference type="ARBA" id="ARBA00023136"/>
    </source>
</evidence>
<keyword evidence="7 11" id="KW-0175">Coiled coil</keyword>
<dbReference type="OMA" id="HKSITGG"/>
<feature type="domain" description="AAA+ ATPase" evidence="13">
    <location>
        <begin position="356"/>
        <end position="489"/>
    </location>
</feature>
<feature type="compositionally biased region" description="Basic and acidic residues" evidence="12">
    <location>
        <begin position="32"/>
        <end position="48"/>
    </location>
</feature>
<dbReference type="GO" id="GO:0005524">
    <property type="term" value="F:ATP binding"/>
    <property type="evidence" value="ECO:0007669"/>
    <property type="project" value="UniProtKB-KW"/>
</dbReference>
<dbReference type="InterPro" id="IPR003959">
    <property type="entry name" value="ATPase_AAA_core"/>
</dbReference>
<gene>
    <name evidence="14" type="primary">ATAD3A</name>
</gene>
<keyword evidence="10" id="KW-1135">Mitochondrion nucleoid</keyword>
<dbReference type="Pfam" id="PF00004">
    <property type="entry name" value="AAA"/>
    <property type="match status" value="1"/>
</dbReference>
<dbReference type="FunFam" id="3.40.50.300:FF:000470">
    <property type="entry name" value="ATPase family, AAA domain containing 3A"/>
    <property type="match status" value="1"/>
</dbReference>
<dbReference type="PANTHER" id="PTHR23075:SF0">
    <property type="entry name" value="ATPASE FAMILY AAA DOMAIN-CONTAINING PROTEIN 3"/>
    <property type="match status" value="1"/>
</dbReference>
<dbReference type="GO" id="GO:0042645">
    <property type="term" value="C:mitochondrial nucleoid"/>
    <property type="evidence" value="ECO:0007669"/>
    <property type="project" value="UniProtKB-SubCell"/>
</dbReference>
<keyword evidence="8" id="KW-0496">Mitochondrion</keyword>
<dbReference type="AlphaFoldDB" id="A0A2K6LIQ8"/>
<evidence type="ECO:0000256" key="12">
    <source>
        <dbReference type="SAM" id="MobiDB-lite"/>
    </source>
</evidence>
<keyword evidence="6" id="KW-0067">ATP-binding</keyword>
<dbReference type="GO" id="GO:0005743">
    <property type="term" value="C:mitochondrial inner membrane"/>
    <property type="evidence" value="ECO:0007669"/>
    <property type="project" value="UniProtKB-SubCell"/>
</dbReference>
<keyword evidence="5" id="KW-0999">Mitochondrion inner membrane</keyword>
<dbReference type="InterPro" id="IPR003593">
    <property type="entry name" value="AAA+_ATPase"/>
</dbReference>
<evidence type="ECO:0000256" key="2">
    <source>
        <dbReference type="ARBA" id="ARBA00004436"/>
    </source>
</evidence>
<keyword evidence="4" id="KW-0547">Nucleotide-binding</keyword>
<evidence type="ECO:0000256" key="11">
    <source>
        <dbReference type="SAM" id="Coils"/>
    </source>
</evidence>
<dbReference type="Gene3D" id="3.40.50.300">
    <property type="entry name" value="P-loop containing nucleotide triphosphate hydrolases"/>
    <property type="match status" value="1"/>
</dbReference>
<comment type="similarity">
    <text evidence="3">Belongs to the AAA ATPase family.</text>
</comment>
<evidence type="ECO:0000259" key="13">
    <source>
        <dbReference type="SMART" id="SM00382"/>
    </source>
</evidence>
<evidence type="ECO:0000313" key="15">
    <source>
        <dbReference type="Proteomes" id="UP000233180"/>
    </source>
</evidence>
<dbReference type="CDD" id="cd19512">
    <property type="entry name" value="RecA-like_ATAD3-like"/>
    <property type="match status" value="1"/>
</dbReference>
<dbReference type="GeneTree" id="ENSGT00730000111059"/>
<dbReference type="Proteomes" id="UP000233180">
    <property type="component" value="Unassembled WGS sequence"/>
</dbReference>
<evidence type="ECO:0000256" key="5">
    <source>
        <dbReference type="ARBA" id="ARBA00022792"/>
    </source>
</evidence>
<protein>
    <submittedName>
        <fullName evidence="14">ATPase family AAA domain containing 3A</fullName>
    </submittedName>
</protein>
<evidence type="ECO:0000256" key="3">
    <source>
        <dbReference type="ARBA" id="ARBA00006914"/>
    </source>
</evidence>
<evidence type="ECO:0000256" key="4">
    <source>
        <dbReference type="ARBA" id="ARBA00022741"/>
    </source>
</evidence>
<keyword evidence="9" id="KW-0472">Membrane</keyword>
<dbReference type="Ensembl" id="ENSRBIT00000047310.1">
    <property type="protein sequence ID" value="ENSRBIP00000023415.1"/>
    <property type="gene ID" value="ENSRBIG00000035628.1"/>
</dbReference>
<dbReference type="GO" id="GO:0007005">
    <property type="term" value="P:mitochondrion organization"/>
    <property type="evidence" value="ECO:0007669"/>
    <property type="project" value="TreeGrafter"/>
</dbReference>
<dbReference type="InterPro" id="IPR027417">
    <property type="entry name" value="P-loop_NTPase"/>
</dbReference>
<evidence type="ECO:0000256" key="6">
    <source>
        <dbReference type="ARBA" id="ARBA00022840"/>
    </source>
</evidence>
<proteinExistence type="inferred from homology"/>
<keyword evidence="15" id="KW-1185">Reference proteome</keyword>
<dbReference type="PANTHER" id="PTHR23075">
    <property type="entry name" value="PUTATIVE ATP-ASE"/>
    <property type="match status" value="1"/>
</dbReference>
<dbReference type="SMART" id="SM00382">
    <property type="entry name" value="AAA"/>
    <property type="match status" value="1"/>
</dbReference>
<dbReference type="InterPro" id="IPR021911">
    <property type="entry name" value="ATAD3_N"/>
</dbReference>
<dbReference type="SUPFAM" id="SSF52540">
    <property type="entry name" value="P-loop containing nucleoside triphosphate hydrolases"/>
    <property type="match status" value="1"/>
</dbReference>
<evidence type="ECO:0000256" key="1">
    <source>
        <dbReference type="ARBA" id="ARBA00004273"/>
    </source>
</evidence>